<dbReference type="Gene3D" id="1.20.1720.10">
    <property type="entry name" value="Multidrug resistance protein D"/>
    <property type="match status" value="1"/>
</dbReference>
<evidence type="ECO:0000256" key="4">
    <source>
        <dbReference type="ARBA" id="ARBA00022989"/>
    </source>
</evidence>
<dbReference type="eggNOG" id="COG2814">
    <property type="taxonomic scope" value="Bacteria"/>
</dbReference>
<evidence type="ECO:0000259" key="7">
    <source>
        <dbReference type="PROSITE" id="PS50850"/>
    </source>
</evidence>
<feature type="transmembrane region" description="Helical" evidence="6">
    <location>
        <begin position="334"/>
        <end position="353"/>
    </location>
</feature>
<dbReference type="STRING" id="1423734.FC83_GL003141"/>
<comment type="caution">
    <text evidence="8">The sequence shown here is derived from an EMBL/GenBank/DDBJ whole genome shotgun (WGS) entry which is preliminary data.</text>
</comment>
<feature type="transmembrane region" description="Helical" evidence="6">
    <location>
        <begin position="165"/>
        <end position="186"/>
    </location>
</feature>
<dbReference type="PANTHER" id="PTHR42718">
    <property type="entry name" value="MAJOR FACILITATOR SUPERFAMILY MULTIDRUG TRANSPORTER MFSC"/>
    <property type="match status" value="1"/>
</dbReference>
<dbReference type="EMBL" id="AZGA01000057">
    <property type="protein sequence ID" value="KRM33061.1"/>
    <property type="molecule type" value="Genomic_DNA"/>
</dbReference>
<sequence length="467" mass="50342">MDLLADKPITLQTKLAILATGLLSFTGILVETSLNVTFPTMAKQFNTALGTVQWLTSGYLLMVTIVMSTTAFLIKAFNTRTLFRTAIIATLLGTSLASVAPSFGLLMAGRLLQAIATGLSTPLMFHVILALIPENRLGVYMGFASMITSFAPALGPTYGGILNYYFSWRMIFIAILPVIILVFFLGDRNIRLVAAHTNGKFDLVGTTLLALVLFGFIEVFAQGGRHGFVSWPLGVTLVLSLGFLVVFLYHVSHGKNQILNFRILTNPIVLLRAINFFLLQFMNIGISFVIPVFVQNYLGTNSMMSGLILLPGSLIGALVSPVAGTIYDKHGAAITLYIANGSMFIGACLFASFTHDLSLVGITLIYIFMRFGFNFGFGNIMSDASLQVPVSAKADLNSLFNTLQQYAGSLGTGVLSAVMSATSLHTANKAAVAWGAQKDFIILSVLSLTCLVVTVIALRFKHRQATV</sequence>
<feature type="transmembrane region" description="Helical" evidence="6">
    <location>
        <begin position="111"/>
        <end position="132"/>
    </location>
</feature>
<feature type="transmembrane region" description="Helical" evidence="6">
    <location>
        <begin position="15"/>
        <end position="34"/>
    </location>
</feature>
<feature type="transmembrane region" description="Helical" evidence="6">
    <location>
        <begin position="359"/>
        <end position="377"/>
    </location>
</feature>
<dbReference type="Gene3D" id="1.20.1250.20">
    <property type="entry name" value="MFS general substrate transporter like domains"/>
    <property type="match status" value="1"/>
</dbReference>
<feature type="transmembrane region" description="Helical" evidence="6">
    <location>
        <begin position="54"/>
        <end position="74"/>
    </location>
</feature>
<evidence type="ECO:0000313" key="8">
    <source>
        <dbReference type="EMBL" id="KRM33061.1"/>
    </source>
</evidence>
<keyword evidence="5 6" id="KW-0472">Membrane</keyword>
<dbReference type="AlphaFoldDB" id="X0PM91"/>
<dbReference type="PRINTS" id="PR01036">
    <property type="entry name" value="TCRTETB"/>
</dbReference>
<dbReference type="PANTHER" id="PTHR42718:SF9">
    <property type="entry name" value="MAJOR FACILITATOR SUPERFAMILY MULTIDRUG TRANSPORTER MFSC"/>
    <property type="match status" value="1"/>
</dbReference>
<evidence type="ECO:0000256" key="2">
    <source>
        <dbReference type="ARBA" id="ARBA00022448"/>
    </source>
</evidence>
<keyword evidence="3 6" id="KW-0812">Transmembrane</keyword>
<dbReference type="PATRIC" id="fig|1423734.3.peg.3190"/>
<feature type="transmembrane region" description="Helical" evidence="6">
    <location>
        <begin position="198"/>
        <end position="217"/>
    </location>
</feature>
<reference evidence="8 9" key="1">
    <citation type="journal article" date="2015" name="Genome Announc.">
        <title>Expanding the biotechnology potential of lactobacilli through comparative genomics of 213 strains and associated genera.</title>
        <authorList>
            <person name="Sun Z."/>
            <person name="Harris H.M."/>
            <person name="McCann A."/>
            <person name="Guo C."/>
            <person name="Argimon S."/>
            <person name="Zhang W."/>
            <person name="Yang X."/>
            <person name="Jeffery I.B."/>
            <person name="Cooney J.C."/>
            <person name="Kagawa T.F."/>
            <person name="Liu W."/>
            <person name="Song Y."/>
            <person name="Salvetti E."/>
            <person name="Wrobel A."/>
            <person name="Rasinkangas P."/>
            <person name="Parkhill J."/>
            <person name="Rea M.C."/>
            <person name="O'Sullivan O."/>
            <person name="Ritari J."/>
            <person name="Douillard F.P."/>
            <person name="Paul Ross R."/>
            <person name="Yang R."/>
            <person name="Briner A.E."/>
            <person name="Felis G.E."/>
            <person name="de Vos W.M."/>
            <person name="Barrangou R."/>
            <person name="Klaenhammer T.R."/>
            <person name="Caufield P.W."/>
            <person name="Cui Y."/>
            <person name="Zhang H."/>
            <person name="O'Toole P.W."/>
        </authorList>
    </citation>
    <scope>NUCLEOTIDE SEQUENCE [LARGE SCALE GENOMIC DNA]</scope>
    <source>
        <strain evidence="8 9">DSM 18527</strain>
    </source>
</reference>
<keyword evidence="4 6" id="KW-1133">Transmembrane helix</keyword>
<dbReference type="Pfam" id="PF07690">
    <property type="entry name" value="MFS_1"/>
    <property type="match status" value="1"/>
</dbReference>
<feature type="domain" description="Major facilitator superfamily (MFS) profile" evidence="7">
    <location>
        <begin position="16"/>
        <end position="462"/>
    </location>
</feature>
<gene>
    <name evidence="8" type="ORF">FC83_GL003141</name>
</gene>
<dbReference type="InterPro" id="IPR020846">
    <property type="entry name" value="MFS_dom"/>
</dbReference>
<protein>
    <submittedName>
        <fullName evidence="8">Permease of the major facilitator superfamily protein</fullName>
    </submittedName>
</protein>
<keyword evidence="9" id="KW-1185">Reference proteome</keyword>
<feature type="transmembrane region" description="Helical" evidence="6">
    <location>
        <begin position="306"/>
        <end position="327"/>
    </location>
</feature>
<dbReference type="SUPFAM" id="SSF103473">
    <property type="entry name" value="MFS general substrate transporter"/>
    <property type="match status" value="1"/>
</dbReference>
<dbReference type="InterPro" id="IPR011701">
    <property type="entry name" value="MFS"/>
</dbReference>
<evidence type="ECO:0000313" key="9">
    <source>
        <dbReference type="Proteomes" id="UP000051236"/>
    </source>
</evidence>
<dbReference type="InterPro" id="IPR036259">
    <property type="entry name" value="MFS_trans_sf"/>
</dbReference>
<evidence type="ECO:0000256" key="3">
    <source>
        <dbReference type="ARBA" id="ARBA00022692"/>
    </source>
</evidence>
<dbReference type="Proteomes" id="UP000051236">
    <property type="component" value="Unassembled WGS sequence"/>
</dbReference>
<keyword evidence="2" id="KW-0813">Transport</keyword>
<feature type="transmembrane region" description="Helical" evidence="6">
    <location>
        <begin position="269"/>
        <end position="294"/>
    </location>
</feature>
<feature type="transmembrane region" description="Helical" evidence="6">
    <location>
        <begin position="86"/>
        <end position="105"/>
    </location>
</feature>
<comment type="subcellular location">
    <subcellularLocation>
        <location evidence="1">Cell membrane</location>
        <topology evidence="1">Multi-pass membrane protein</topology>
    </subcellularLocation>
</comment>
<name>X0PM91_9LACO</name>
<feature type="transmembrane region" description="Helical" evidence="6">
    <location>
        <begin position="406"/>
        <end position="428"/>
    </location>
</feature>
<evidence type="ECO:0000256" key="1">
    <source>
        <dbReference type="ARBA" id="ARBA00004651"/>
    </source>
</evidence>
<accession>X0PM91</accession>
<dbReference type="GO" id="GO:0022857">
    <property type="term" value="F:transmembrane transporter activity"/>
    <property type="evidence" value="ECO:0007669"/>
    <property type="project" value="InterPro"/>
</dbReference>
<evidence type="ECO:0000256" key="5">
    <source>
        <dbReference type="ARBA" id="ARBA00023136"/>
    </source>
</evidence>
<dbReference type="GO" id="GO:0005886">
    <property type="term" value="C:plasma membrane"/>
    <property type="evidence" value="ECO:0007669"/>
    <property type="project" value="UniProtKB-SubCell"/>
</dbReference>
<feature type="transmembrane region" description="Helical" evidence="6">
    <location>
        <begin position="229"/>
        <end position="249"/>
    </location>
</feature>
<feature type="transmembrane region" description="Helical" evidence="6">
    <location>
        <begin position="139"/>
        <end position="159"/>
    </location>
</feature>
<feature type="transmembrane region" description="Helical" evidence="6">
    <location>
        <begin position="440"/>
        <end position="460"/>
    </location>
</feature>
<dbReference type="PROSITE" id="PS50850">
    <property type="entry name" value="MFS"/>
    <property type="match status" value="1"/>
</dbReference>
<evidence type="ECO:0000256" key="6">
    <source>
        <dbReference type="SAM" id="Phobius"/>
    </source>
</evidence>
<proteinExistence type="predicted"/>
<organism evidence="8 9">
    <name type="scientific">Agrilactobacillus composti DSM 18527 = JCM 14202</name>
    <dbReference type="NCBI Taxonomy" id="1423734"/>
    <lineage>
        <taxon>Bacteria</taxon>
        <taxon>Bacillati</taxon>
        <taxon>Bacillota</taxon>
        <taxon>Bacilli</taxon>
        <taxon>Lactobacillales</taxon>
        <taxon>Lactobacillaceae</taxon>
        <taxon>Agrilactobacillus</taxon>
    </lineage>
</organism>